<evidence type="ECO:0000256" key="3">
    <source>
        <dbReference type="ARBA" id="ARBA00004373"/>
    </source>
</evidence>
<feature type="domain" description="Renin receptor-like C-terminal transmembrane spanning segment" evidence="14">
    <location>
        <begin position="192"/>
        <end position="273"/>
    </location>
</feature>
<feature type="transmembrane region" description="Helical" evidence="12">
    <location>
        <begin position="232"/>
        <end position="252"/>
    </location>
</feature>
<protein>
    <submittedName>
        <fullName evidence="16">RENR-like protein</fullName>
    </submittedName>
</protein>
<dbReference type="InterPro" id="IPR057318">
    <property type="entry name" value="RENR_N"/>
</dbReference>
<evidence type="ECO:0000256" key="11">
    <source>
        <dbReference type="ARBA" id="ARBA00023170"/>
    </source>
</evidence>
<evidence type="ECO:0000256" key="5">
    <source>
        <dbReference type="ARBA" id="ARBA00022685"/>
    </source>
</evidence>
<evidence type="ECO:0000256" key="13">
    <source>
        <dbReference type="SAM" id="SignalP"/>
    </source>
</evidence>
<sequence>MDDRLPAKMIIFVLSISLLSLASGQKMIVAHAPQYVTFQEQGKPLPTSDVSKMISHTLGMPTKSDMTWHGMQHGSVFKRPKANVLVTVLTVEGQPGPMVTSKAEFPVELIFDVRSGFDVFKRIPNTLRRMSDRLMDGDSVAQQHTVGTLNSSINTDLSLMGELQMTEQFITLYKDNVVVEILLVTPPTGYVRKVRALQQATTPKPAVPIIRNETNSKVAPDYDENYPVMFNIVLWLMIFLAVSMLAVSYGIWNIDPGRDSIIYRMTTTRLKKD</sequence>
<dbReference type="EMBL" id="CP111026">
    <property type="protein sequence ID" value="WAR28285.1"/>
    <property type="molecule type" value="Genomic_DNA"/>
</dbReference>
<evidence type="ECO:0000259" key="15">
    <source>
        <dbReference type="Pfam" id="PF25294"/>
    </source>
</evidence>
<feature type="chain" id="PRO_5045426269" evidence="13">
    <location>
        <begin position="25"/>
        <end position="273"/>
    </location>
</feature>
<keyword evidence="5" id="KW-0165">Cleavage on pair of basic residues</keyword>
<keyword evidence="6 12" id="KW-0812">Transmembrane</keyword>
<evidence type="ECO:0000256" key="8">
    <source>
        <dbReference type="ARBA" id="ARBA00022824"/>
    </source>
</evidence>
<evidence type="ECO:0000256" key="4">
    <source>
        <dbReference type="ARBA" id="ARBA00022475"/>
    </source>
</evidence>
<evidence type="ECO:0000256" key="7">
    <source>
        <dbReference type="ARBA" id="ARBA00022729"/>
    </source>
</evidence>
<name>A0ABY7G1E7_MYAAR</name>
<evidence type="ECO:0000256" key="2">
    <source>
        <dbReference type="ARBA" id="ARBA00004251"/>
    </source>
</evidence>
<dbReference type="Pfam" id="PF07850">
    <property type="entry name" value="Renin_r"/>
    <property type="match status" value="1"/>
</dbReference>
<evidence type="ECO:0000256" key="6">
    <source>
        <dbReference type="ARBA" id="ARBA00022692"/>
    </source>
</evidence>
<evidence type="ECO:0000256" key="10">
    <source>
        <dbReference type="ARBA" id="ARBA00023136"/>
    </source>
</evidence>
<evidence type="ECO:0000259" key="14">
    <source>
        <dbReference type="Pfam" id="PF07850"/>
    </source>
</evidence>
<accession>A0ABY7G1E7</accession>
<proteinExistence type="predicted"/>
<keyword evidence="11" id="KW-0675">Receptor</keyword>
<dbReference type="InterPro" id="IPR056780">
    <property type="entry name" value="Renin_r_C"/>
</dbReference>
<keyword evidence="7 13" id="KW-0732">Signal</keyword>
<dbReference type="Pfam" id="PF25294">
    <property type="entry name" value="RENR_N"/>
    <property type="match status" value="2"/>
</dbReference>
<feature type="domain" description="Renin receptor N-terminal" evidence="15">
    <location>
        <begin position="24"/>
        <end position="108"/>
    </location>
</feature>
<keyword evidence="17" id="KW-1185">Reference proteome</keyword>
<comment type="subcellular location">
    <subcellularLocation>
        <location evidence="2">Cell membrane</location>
        <topology evidence="2">Single-pass type I membrane protein</topology>
    </subcellularLocation>
    <subcellularLocation>
        <location evidence="1">Endoplasmic reticulum membrane</location>
        <topology evidence="1">Single-pass type I membrane protein</topology>
    </subcellularLocation>
    <subcellularLocation>
        <location evidence="3">Vesicle</location>
    </subcellularLocation>
</comment>
<keyword evidence="9 12" id="KW-1133">Transmembrane helix</keyword>
<gene>
    <name evidence="16" type="ORF">MAR_013989</name>
</gene>
<evidence type="ECO:0000313" key="17">
    <source>
        <dbReference type="Proteomes" id="UP001164746"/>
    </source>
</evidence>
<keyword evidence="8" id="KW-0256">Endoplasmic reticulum</keyword>
<dbReference type="Proteomes" id="UP001164746">
    <property type="component" value="Chromosome 15"/>
</dbReference>
<evidence type="ECO:0000256" key="1">
    <source>
        <dbReference type="ARBA" id="ARBA00004115"/>
    </source>
</evidence>
<keyword evidence="10 12" id="KW-0472">Membrane</keyword>
<feature type="domain" description="Renin receptor N-terminal" evidence="15">
    <location>
        <begin position="110"/>
        <end position="165"/>
    </location>
</feature>
<dbReference type="InterPro" id="IPR012493">
    <property type="entry name" value="Renin_rcpt"/>
</dbReference>
<dbReference type="PANTHER" id="PTHR13351">
    <property type="entry name" value="RENIN RECEPTOR"/>
    <property type="match status" value="1"/>
</dbReference>
<feature type="signal peptide" evidence="13">
    <location>
        <begin position="1"/>
        <end position="24"/>
    </location>
</feature>
<keyword evidence="4" id="KW-1003">Cell membrane</keyword>
<reference evidence="16" key="1">
    <citation type="submission" date="2022-11" db="EMBL/GenBank/DDBJ databases">
        <title>Centuries of genome instability and evolution in soft-shell clam transmissible cancer (bioRxiv).</title>
        <authorList>
            <person name="Hart S.F.M."/>
            <person name="Yonemitsu M.A."/>
            <person name="Giersch R.M."/>
            <person name="Beal B.F."/>
            <person name="Arriagada G."/>
            <person name="Davis B.W."/>
            <person name="Ostrander E.A."/>
            <person name="Goff S.P."/>
            <person name="Metzger M.J."/>
        </authorList>
    </citation>
    <scope>NUCLEOTIDE SEQUENCE</scope>
    <source>
        <strain evidence="16">MELC-2E11</strain>
        <tissue evidence="16">Siphon/mantle</tissue>
    </source>
</reference>
<evidence type="ECO:0000313" key="16">
    <source>
        <dbReference type="EMBL" id="WAR28285.1"/>
    </source>
</evidence>
<evidence type="ECO:0000256" key="9">
    <source>
        <dbReference type="ARBA" id="ARBA00022989"/>
    </source>
</evidence>
<evidence type="ECO:0000256" key="12">
    <source>
        <dbReference type="SAM" id="Phobius"/>
    </source>
</evidence>
<organism evidence="16 17">
    <name type="scientific">Mya arenaria</name>
    <name type="common">Soft-shell clam</name>
    <dbReference type="NCBI Taxonomy" id="6604"/>
    <lineage>
        <taxon>Eukaryota</taxon>
        <taxon>Metazoa</taxon>
        <taxon>Spiralia</taxon>
        <taxon>Lophotrochozoa</taxon>
        <taxon>Mollusca</taxon>
        <taxon>Bivalvia</taxon>
        <taxon>Autobranchia</taxon>
        <taxon>Heteroconchia</taxon>
        <taxon>Euheterodonta</taxon>
        <taxon>Imparidentia</taxon>
        <taxon>Neoheterodontei</taxon>
        <taxon>Myida</taxon>
        <taxon>Myoidea</taxon>
        <taxon>Myidae</taxon>
        <taxon>Mya</taxon>
    </lineage>
</organism>
<dbReference type="PANTHER" id="PTHR13351:SF1">
    <property type="entry name" value="RENIN RECEPTOR"/>
    <property type="match status" value="1"/>
</dbReference>